<evidence type="ECO:0000256" key="5">
    <source>
        <dbReference type="ARBA" id="ARBA00022989"/>
    </source>
</evidence>
<sequence length="363" mass="41010">MELKKKKKTTNQQTSDSYSSTHYAYAYYLEEGSPLARSHTETRQESTMASSCNRQYFLNPRLSLRLVILLWTVMWAVSAKERAADIYLRGEVGGNVTFHCPVDKTRTVIFFYFQIKNEFVNGYYKTKDITRPVWENTRVDCNETAVHMYGLNISHSGKYECIIQYADSTRINEAFIELSVTANYSKPTITTFCDGENLSCLVTCSSHGGYPRAKMIWNGPMSENTTNHMLTIVNSSEVPNPVTMMFNSSSTANFNCSNGQLTGLSCSVGDVTSDVILVCTPKVPPVLSNVIVGFACVVPFVLLLGLLLYCKCKKRQRGKDRDYFCQNVAVLIHFNSMLFIQHRVITEVISRHFSYRAGLDCTL</sequence>
<evidence type="ECO:0000256" key="9">
    <source>
        <dbReference type="ARBA" id="ARBA00023180"/>
    </source>
</evidence>
<dbReference type="GO" id="GO:0042102">
    <property type="term" value="P:positive regulation of T cell proliferation"/>
    <property type="evidence" value="ECO:0007669"/>
    <property type="project" value="TreeGrafter"/>
</dbReference>
<organism evidence="12 13">
    <name type="scientific">Lates calcarifer</name>
    <name type="common">Barramundi</name>
    <name type="synonym">Holocentrus calcarifer</name>
    <dbReference type="NCBI Taxonomy" id="8187"/>
    <lineage>
        <taxon>Eukaryota</taxon>
        <taxon>Metazoa</taxon>
        <taxon>Chordata</taxon>
        <taxon>Craniata</taxon>
        <taxon>Vertebrata</taxon>
        <taxon>Euteleostomi</taxon>
        <taxon>Actinopterygii</taxon>
        <taxon>Neopterygii</taxon>
        <taxon>Teleostei</taxon>
        <taxon>Neoteleostei</taxon>
        <taxon>Acanthomorphata</taxon>
        <taxon>Carangaria</taxon>
        <taxon>Carangaria incertae sedis</taxon>
        <taxon>Centropomidae</taxon>
        <taxon>Lates</taxon>
    </lineage>
</organism>
<evidence type="ECO:0000256" key="3">
    <source>
        <dbReference type="ARBA" id="ARBA00022692"/>
    </source>
</evidence>
<evidence type="ECO:0000256" key="2">
    <source>
        <dbReference type="ARBA" id="ARBA00022475"/>
    </source>
</evidence>
<dbReference type="InterPro" id="IPR036179">
    <property type="entry name" value="Ig-like_dom_sf"/>
</dbReference>
<protein>
    <recommendedName>
        <fullName evidence="14">Ig-like domain-containing protein</fullName>
    </recommendedName>
</protein>
<dbReference type="InterPro" id="IPR051713">
    <property type="entry name" value="T-cell_Activation_Regulation"/>
</dbReference>
<keyword evidence="8" id="KW-0675">Receptor</keyword>
<dbReference type="Proteomes" id="UP000314980">
    <property type="component" value="Unassembled WGS sequence"/>
</dbReference>
<feature type="transmembrane region" description="Helical" evidence="11">
    <location>
        <begin position="62"/>
        <end position="79"/>
    </location>
</feature>
<dbReference type="InParanoid" id="A0A4W6F8N0"/>
<evidence type="ECO:0000256" key="4">
    <source>
        <dbReference type="ARBA" id="ARBA00022729"/>
    </source>
</evidence>
<accession>A0A4W6F8N0</accession>
<name>A0A4W6F8N0_LATCA</name>
<dbReference type="GO" id="GO:0006955">
    <property type="term" value="P:immune response"/>
    <property type="evidence" value="ECO:0007669"/>
    <property type="project" value="TreeGrafter"/>
</dbReference>
<evidence type="ECO:0000313" key="13">
    <source>
        <dbReference type="Proteomes" id="UP000314980"/>
    </source>
</evidence>
<keyword evidence="5 11" id="KW-1133">Transmembrane helix</keyword>
<evidence type="ECO:0000256" key="11">
    <source>
        <dbReference type="SAM" id="Phobius"/>
    </source>
</evidence>
<proteinExistence type="predicted"/>
<keyword evidence="6 11" id="KW-0472">Membrane</keyword>
<feature type="transmembrane region" description="Helical" evidence="11">
    <location>
        <begin position="286"/>
        <end position="309"/>
    </location>
</feature>
<comment type="subcellular location">
    <subcellularLocation>
        <location evidence="1">Cell membrane</location>
        <topology evidence="1">Single-pass type I membrane protein</topology>
    </subcellularLocation>
</comment>
<keyword evidence="10" id="KW-0393">Immunoglobulin domain</keyword>
<dbReference type="SUPFAM" id="SSF48726">
    <property type="entry name" value="Immunoglobulin"/>
    <property type="match status" value="1"/>
</dbReference>
<dbReference type="GO" id="GO:0009897">
    <property type="term" value="C:external side of plasma membrane"/>
    <property type="evidence" value="ECO:0007669"/>
    <property type="project" value="TreeGrafter"/>
</dbReference>
<keyword evidence="4" id="KW-0732">Signal</keyword>
<keyword evidence="13" id="KW-1185">Reference proteome</keyword>
<evidence type="ECO:0000256" key="6">
    <source>
        <dbReference type="ARBA" id="ARBA00023136"/>
    </source>
</evidence>
<dbReference type="GO" id="GO:0042130">
    <property type="term" value="P:negative regulation of T cell proliferation"/>
    <property type="evidence" value="ECO:0007669"/>
    <property type="project" value="TreeGrafter"/>
</dbReference>
<reference evidence="13" key="1">
    <citation type="submission" date="2015-09" db="EMBL/GenBank/DDBJ databases">
        <authorList>
            <person name="Sai Rama Sridatta P."/>
        </authorList>
    </citation>
    <scope>NUCLEOTIDE SEQUENCE [LARGE SCALE GENOMIC DNA]</scope>
</reference>
<dbReference type="AlphaFoldDB" id="A0A4W6F8N0"/>
<keyword evidence="3 11" id="KW-0812">Transmembrane</keyword>
<evidence type="ECO:0000256" key="10">
    <source>
        <dbReference type="ARBA" id="ARBA00023319"/>
    </source>
</evidence>
<dbReference type="GO" id="GO:0007166">
    <property type="term" value="P:cell surface receptor signaling pathway"/>
    <property type="evidence" value="ECO:0007669"/>
    <property type="project" value="TreeGrafter"/>
</dbReference>
<dbReference type="GO" id="GO:0071222">
    <property type="term" value="P:cellular response to lipopolysaccharide"/>
    <property type="evidence" value="ECO:0007669"/>
    <property type="project" value="TreeGrafter"/>
</dbReference>
<dbReference type="Gene3D" id="2.60.40.10">
    <property type="entry name" value="Immunoglobulins"/>
    <property type="match status" value="2"/>
</dbReference>
<dbReference type="Ensembl" id="ENSLCAT00010047993.1">
    <property type="protein sequence ID" value="ENSLCAP00010046861.1"/>
    <property type="gene ID" value="ENSLCAG00010021722.1"/>
</dbReference>
<evidence type="ECO:0000256" key="7">
    <source>
        <dbReference type="ARBA" id="ARBA00023157"/>
    </source>
</evidence>
<dbReference type="GeneTree" id="ENSGT00530000067879"/>
<dbReference type="PANTHER" id="PTHR25466">
    <property type="entry name" value="T-LYMPHOCYTE ACTIVATION ANTIGEN"/>
    <property type="match status" value="1"/>
</dbReference>
<evidence type="ECO:0000256" key="8">
    <source>
        <dbReference type="ARBA" id="ARBA00023170"/>
    </source>
</evidence>
<keyword evidence="9" id="KW-0325">Glycoprotein</keyword>
<dbReference type="GO" id="GO:0031295">
    <property type="term" value="P:T cell costimulation"/>
    <property type="evidence" value="ECO:0007669"/>
    <property type="project" value="TreeGrafter"/>
</dbReference>
<keyword evidence="7" id="KW-1015">Disulfide bond</keyword>
<reference evidence="12" key="3">
    <citation type="submission" date="2025-09" db="UniProtKB">
        <authorList>
            <consortium name="Ensembl"/>
        </authorList>
    </citation>
    <scope>IDENTIFICATION</scope>
</reference>
<dbReference type="STRING" id="8187.ENSLCAP00010046861"/>
<keyword evidence="2" id="KW-1003">Cell membrane</keyword>
<reference evidence="12" key="2">
    <citation type="submission" date="2025-08" db="UniProtKB">
        <authorList>
            <consortium name="Ensembl"/>
        </authorList>
    </citation>
    <scope>IDENTIFICATION</scope>
</reference>
<evidence type="ECO:0000313" key="12">
    <source>
        <dbReference type="Ensembl" id="ENSLCAP00010046861.1"/>
    </source>
</evidence>
<dbReference type="InterPro" id="IPR013783">
    <property type="entry name" value="Ig-like_fold"/>
</dbReference>
<evidence type="ECO:0000256" key="1">
    <source>
        <dbReference type="ARBA" id="ARBA00004251"/>
    </source>
</evidence>
<dbReference type="PANTHER" id="PTHR25466:SF2">
    <property type="entry name" value="T-LYMPHOCYTE ACTIVATION ANTIGEN CD86"/>
    <property type="match status" value="1"/>
</dbReference>
<evidence type="ECO:0008006" key="14">
    <source>
        <dbReference type="Google" id="ProtNLM"/>
    </source>
</evidence>